<evidence type="ECO:0000313" key="3">
    <source>
        <dbReference type="EMBL" id="OCB86141.1"/>
    </source>
</evidence>
<feature type="compositionally biased region" description="Polar residues" evidence="1">
    <location>
        <begin position="245"/>
        <end position="273"/>
    </location>
</feature>
<gene>
    <name evidence="3" type="ORF">A7U60_g6730</name>
</gene>
<keyword evidence="2" id="KW-1133">Transmembrane helix</keyword>
<evidence type="ECO:0000256" key="1">
    <source>
        <dbReference type="SAM" id="MobiDB-lite"/>
    </source>
</evidence>
<sequence length="368" mass="39833">MTIIGKVSILEGPEILGSDPVGNHHGREKMPTIQFEAFRRSWRGFEYELSFMGMADTMLDVRLSVCDLSPKTRQITGRTTALTRRFTAAIHIYVVVWLLLSYYAPLLANAQAFLRNGQFFTKALAISNAPFPGSPQHAGSNLVISVELSGDGKIDQSLFIPGSGAPTRYDSLEIYLVSAQTRSNFTVSNGSTLLTQEPGSTVKHLNWPLPSCMSPGIYNLTYYESSHINNEAFFSVTPLNVTVDNPNKSDDLSQCESVSNPLQDQPQLDSAPTINPYEDPDSGLTGSGNSNSNEGMPTIIVGSSGLPTQWTVEPSGSTITAPGPVTTATIVVLSTATLTETITEDQTSVFTTTFTWVTAGTFRHAIIH</sequence>
<keyword evidence="2" id="KW-0472">Membrane</keyword>
<reference evidence="3" key="1">
    <citation type="submission" date="2016-06" db="EMBL/GenBank/DDBJ databases">
        <title>Draft Genome sequence of the fungus Inonotus baumii.</title>
        <authorList>
            <person name="Zhu H."/>
            <person name="Lin W."/>
        </authorList>
    </citation>
    <scope>NUCLEOTIDE SEQUENCE</scope>
    <source>
        <strain evidence="3">821</strain>
    </source>
</reference>
<keyword evidence="2" id="KW-0812">Transmembrane</keyword>
<dbReference type="OrthoDB" id="3267335at2759"/>
<name>A0A9Q5HUB3_SANBA</name>
<proteinExistence type="predicted"/>
<feature type="transmembrane region" description="Helical" evidence="2">
    <location>
        <begin position="86"/>
        <end position="104"/>
    </location>
</feature>
<dbReference type="EMBL" id="LNZH02000204">
    <property type="protein sequence ID" value="OCB86141.1"/>
    <property type="molecule type" value="Genomic_DNA"/>
</dbReference>
<feature type="region of interest" description="Disordered" evidence="1">
    <location>
        <begin position="245"/>
        <end position="306"/>
    </location>
</feature>
<dbReference type="Proteomes" id="UP000757232">
    <property type="component" value="Unassembled WGS sequence"/>
</dbReference>
<accession>A0A9Q5HUB3</accession>
<protein>
    <submittedName>
        <fullName evidence="3">Uncharacterized protein</fullName>
    </submittedName>
</protein>
<dbReference type="AlphaFoldDB" id="A0A9Q5HUB3"/>
<evidence type="ECO:0000313" key="4">
    <source>
        <dbReference type="Proteomes" id="UP000757232"/>
    </source>
</evidence>
<evidence type="ECO:0000256" key="2">
    <source>
        <dbReference type="SAM" id="Phobius"/>
    </source>
</evidence>
<organism evidence="3 4">
    <name type="scientific">Sanghuangporus baumii</name>
    <name type="common">Phellinus baumii</name>
    <dbReference type="NCBI Taxonomy" id="108892"/>
    <lineage>
        <taxon>Eukaryota</taxon>
        <taxon>Fungi</taxon>
        <taxon>Dikarya</taxon>
        <taxon>Basidiomycota</taxon>
        <taxon>Agaricomycotina</taxon>
        <taxon>Agaricomycetes</taxon>
        <taxon>Hymenochaetales</taxon>
        <taxon>Hymenochaetaceae</taxon>
        <taxon>Sanghuangporus</taxon>
    </lineage>
</organism>
<comment type="caution">
    <text evidence="3">The sequence shown here is derived from an EMBL/GenBank/DDBJ whole genome shotgun (WGS) entry which is preliminary data.</text>
</comment>
<keyword evidence="4" id="KW-1185">Reference proteome</keyword>